<dbReference type="Gene3D" id="3.90.190.20">
    <property type="entry name" value="Mur ligase, C-terminal domain"/>
    <property type="match status" value="1"/>
</dbReference>
<dbReference type="Proteomes" id="UP000006094">
    <property type="component" value="Chromosome"/>
</dbReference>
<evidence type="ECO:0000313" key="20">
    <source>
        <dbReference type="EMBL" id="AFS78308.1"/>
    </source>
</evidence>
<evidence type="ECO:0000313" key="21">
    <source>
        <dbReference type="Proteomes" id="UP000006094"/>
    </source>
</evidence>
<dbReference type="FunFam" id="3.90.190.20:FF:000006">
    <property type="entry name" value="UDP-N-acetylmuramoyl-L-alanyl-D-glutamate--2,6-diaminopimelate ligase"/>
    <property type="match status" value="1"/>
</dbReference>
<dbReference type="NCBIfam" id="NF001124">
    <property type="entry name" value="PRK00139.1-2"/>
    <property type="match status" value="1"/>
</dbReference>
<feature type="domain" description="Mur ligase N-terminal catalytic" evidence="17">
    <location>
        <begin position="23"/>
        <end position="96"/>
    </location>
</feature>
<keyword evidence="15 20" id="KW-0436">Ligase</keyword>
<evidence type="ECO:0000256" key="8">
    <source>
        <dbReference type="ARBA" id="ARBA00050251"/>
    </source>
</evidence>
<dbReference type="EC" id="6.3.2.13" evidence="10 15"/>
<dbReference type="EMBL" id="CP003326">
    <property type="protein sequence ID" value="AFS78308.1"/>
    <property type="molecule type" value="Genomic_DNA"/>
</dbReference>
<dbReference type="PATRIC" id="fig|1128398.3.peg.1316"/>
<dbReference type="PANTHER" id="PTHR23135:SF4">
    <property type="entry name" value="UDP-N-ACETYLMURAMOYL-L-ALANYL-D-GLUTAMATE--2,6-DIAMINOPIMELATE LIGASE MURE HOMOLOG, CHLOROPLASTIC"/>
    <property type="match status" value="1"/>
</dbReference>
<dbReference type="InterPro" id="IPR035911">
    <property type="entry name" value="MurE/MurF_N"/>
</dbReference>
<dbReference type="SUPFAM" id="SSF63418">
    <property type="entry name" value="MurE/MurF N-terminal domain"/>
    <property type="match status" value="1"/>
</dbReference>
<feature type="binding site" evidence="15">
    <location>
        <position position="151"/>
    </location>
    <ligand>
        <name>UDP-N-acetyl-alpha-D-muramoyl-L-alanyl-D-glutamate</name>
        <dbReference type="ChEBI" id="CHEBI:83900"/>
    </ligand>
</feature>
<comment type="pathway">
    <text evidence="1 15 16">Cell wall biogenesis; peptidoglycan biosynthesis.</text>
</comment>
<dbReference type="RefSeq" id="WP_014967445.1">
    <property type="nucleotide sequence ID" value="NC_018664.1"/>
</dbReference>
<accession>K0AWW5</accession>
<feature type="binding site" evidence="15">
    <location>
        <position position="460"/>
    </location>
    <ligand>
        <name>meso-2,6-diaminopimelate</name>
        <dbReference type="ChEBI" id="CHEBI:57791"/>
    </ligand>
</feature>
<dbReference type="InterPro" id="IPR036615">
    <property type="entry name" value="Mur_ligase_C_dom_sf"/>
</dbReference>
<dbReference type="eggNOG" id="COG0769">
    <property type="taxonomic scope" value="Bacteria"/>
</dbReference>
<keyword evidence="15" id="KW-0963">Cytoplasm</keyword>
<feature type="domain" description="Mur ligase central" evidence="19">
    <location>
        <begin position="108"/>
        <end position="307"/>
    </location>
</feature>
<dbReference type="GO" id="GO:0008360">
    <property type="term" value="P:regulation of cell shape"/>
    <property type="evidence" value="ECO:0007669"/>
    <property type="project" value="UniProtKB-KW"/>
</dbReference>
<keyword evidence="21" id="KW-1185">Reference proteome</keyword>
<proteinExistence type="inferred from homology"/>
<comment type="subcellular location">
    <subcellularLocation>
        <location evidence="15 16">Cytoplasm</location>
    </subcellularLocation>
</comment>
<organism evidence="20 21">
    <name type="scientific">Gottschalkia acidurici (strain ATCC 7906 / DSM 604 / BCRC 14475 / CIP 104303 / KCTC 5404 / NCIMB 10678 / 9a)</name>
    <name type="common">Clostridium acidurici</name>
    <dbReference type="NCBI Taxonomy" id="1128398"/>
    <lineage>
        <taxon>Bacteria</taxon>
        <taxon>Bacillati</taxon>
        <taxon>Bacillota</taxon>
        <taxon>Tissierellia</taxon>
        <taxon>Tissierellales</taxon>
        <taxon>Gottschalkiaceae</taxon>
        <taxon>Gottschalkia</taxon>
    </lineage>
</organism>
<reference evidence="20 21" key="1">
    <citation type="journal article" date="2012" name="PLoS ONE">
        <title>The purine-utilizing bacterium Clostridium acidurici 9a: a genome-guided metabolic reconsideration.</title>
        <authorList>
            <person name="Hartwich K."/>
            <person name="Poehlein A."/>
            <person name="Daniel R."/>
        </authorList>
    </citation>
    <scope>NUCLEOTIDE SEQUENCE [LARGE SCALE GENOMIC DNA]</scope>
    <source>
        <strain evidence="21">ATCC 7906 / DSM 604 / BCRC 14475 / CIP 104303 / KCTC 5404 / NCIMB 10678 / 9a</strain>
    </source>
</reference>
<dbReference type="AlphaFoldDB" id="K0AWW5"/>
<dbReference type="STRING" id="1128398.Curi_c12970"/>
<evidence type="ECO:0000256" key="2">
    <source>
        <dbReference type="ARBA" id="ARBA00005898"/>
    </source>
</evidence>
<evidence type="ECO:0000256" key="11">
    <source>
        <dbReference type="ARBA" id="ARBA00072883"/>
    </source>
</evidence>
<comment type="caution">
    <text evidence="15">Lacks conserved residue(s) required for the propagation of feature annotation.</text>
</comment>
<keyword evidence="6 15" id="KW-0131">Cell cycle</keyword>
<evidence type="ECO:0000259" key="18">
    <source>
        <dbReference type="Pfam" id="PF02875"/>
    </source>
</evidence>
<dbReference type="InterPro" id="IPR004101">
    <property type="entry name" value="Mur_ligase_C"/>
</dbReference>
<feature type="short sequence motif" description="Meso-diaminopimelate recognition motif" evidence="15">
    <location>
        <begin position="404"/>
        <end position="407"/>
    </location>
</feature>
<dbReference type="PANTHER" id="PTHR23135">
    <property type="entry name" value="MUR LIGASE FAMILY MEMBER"/>
    <property type="match status" value="1"/>
</dbReference>
<comment type="PTM">
    <text evidence="15">Carboxylation is probably crucial for Mg(2+) binding and, consequently, for the gamma-phosphate positioning of ATP.</text>
</comment>
<sequence>MKLNKLIDIENLLDVKGSLDIEITDVVYDSRKAKDGCVFVAIEGFKVDGHNFTEEVIKKGARAIIVQRDIDLEENITVIKVKSTRLALAEISSNFYQNPSSKLSLIGVTGTNAKTTTTYLIQSILENVDKKTGIVGTIGNIINGKLFKTNNTTPESLELQKTFSNMVESKVDNCIMEVSSHALDLNRVSYCDFETGIFTNLSVDHLDYHKTLENYLDAKIKLFYMTKKYNIINADDEYGKRIIEKIKNIDTPLLTYGIENKCDIYATDIVYHLNGVEFRLNTPKGSIDIKMNIPGEFSVYNALTAASCGYAYDLSLEDIKVGLESVKGVKGRFEVVDTDRDFVVIIDFAHTPDALEKALKSIKEFAKRRLVVLFGAGGDRDNSKRATMGEIAGKYADFSIVTSDNPRSEDPTKIIEDILIGTKKSTENYIAITDRKEAIKYAIENSKTNDIILLAGKGHETYTIIGEKTLPFDEREIVKEILAETELKR</sequence>
<gene>
    <name evidence="20" type="primary">murE2</name>
    <name evidence="15" type="synonym">murE</name>
    <name evidence="20" type="ordered locus">Curi_c12970</name>
</gene>
<dbReference type="SUPFAM" id="SSF53623">
    <property type="entry name" value="MurD-like peptide ligases, catalytic domain"/>
    <property type="match status" value="1"/>
</dbReference>
<evidence type="ECO:0000256" key="3">
    <source>
        <dbReference type="ARBA" id="ARBA00022618"/>
    </source>
</evidence>
<dbReference type="NCBIfam" id="NF001126">
    <property type="entry name" value="PRK00139.1-4"/>
    <property type="match status" value="1"/>
</dbReference>
<dbReference type="Gene3D" id="3.40.1390.10">
    <property type="entry name" value="MurE/MurF, N-terminal domain"/>
    <property type="match status" value="1"/>
</dbReference>
<dbReference type="Gene3D" id="3.40.1190.10">
    <property type="entry name" value="Mur-like, catalytic domain"/>
    <property type="match status" value="1"/>
</dbReference>
<evidence type="ECO:0000256" key="9">
    <source>
        <dbReference type="ARBA" id="ARBA00056782"/>
    </source>
</evidence>
<keyword evidence="7 15" id="KW-0961">Cell wall biogenesis/degradation</keyword>
<feature type="modified residue" description="N6-carboxylysine" evidence="15">
    <location>
        <position position="219"/>
    </location>
</feature>
<feature type="binding site" evidence="15">
    <location>
        <position position="380"/>
    </location>
    <ligand>
        <name>meso-2,6-diaminopimelate</name>
        <dbReference type="ChEBI" id="CHEBI:57791"/>
    </ligand>
</feature>
<evidence type="ECO:0000256" key="15">
    <source>
        <dbReference type="HAMAP-Rule" id="MF_00208"/>
    </source>
</evidence>
<dbReference type="HAMAP" id="MF_00208">
    <property type="entry name" value="MurE"/>
    <property type="match status" value="1"/>
</dbReference>
<name>K0AWW5_GOTA9</name>
<dbReference type="InterPro" id="IPR005761">
    <property type="entry name" value="UDP-N-AcMur-Glu-dNH2Pim_ligase"/>
</dbReference>
<keyword evidence="3 15" id="KW-0132">Cell division</keyword>
<feature type="domain" description="Mur ligase C-terminal" evidence="18">
    <location>
        <begin position="331"/>
        <end position="458"/>
    </location>
</feature>
<dbReference type="GO" id="GO:0071555">
    <property type="term" value="P:cell wall organization"/>
    <property type="evidence" value="ECO:0007669"/>
    <property type="project" value="UniProtKB-KW"/>
</dbReference>
<dbReference type="GO" id="GO:0000287">
    <property type="term" value="F:magnesium ion binding"/>
    <property type="evidence" value="ECO:0007669"/>
    <property type="project" value="UniProtKB-UniRule"/>
</dbReference>
<evidence type="ECO:0000256" key="7">
    <source>
        <dbReference type="ARBA" id="ARBA00023316"/>
    </source>
</evidence>
<feature type="binding site" evidence="15">
    <location>
        <position position="187"/>
    </location>
    <ligand>
        <name>UDP-N-acetyl-alpha-D-muramoyl-L-alanyl-D-glutamate</name>
        <dbReference type="ChEBI" id="CHEBI:83900"/>
    </ligand>
</feature>
<dbReference type="SUPFAM" id="SSF53244">
    <property type="entry name" value="MurD-like peptide ligases, peptide-binding domain"/>
    <property type="match status" value="1"/>
</dbReference>
<evidence type="ECO:0000256" key="5">
    <source>
        <dbReference type="ARBA" id="ARBA00022984"/>
    </source>
</evidence>
<evidence type="ECO:0000256" key="1">
    <source>
        <dbReference type="ARBA" id="ARBA00004752"/>
    </source>
</evidence>
<keyword evidence="5 15" id="KW-0573">Peptidoglycan synthesis</keyword>
<dbReference type="GO" id="GO:0009252">
    <property type="term" value="P:peptidoglycan biosynthetic process"/>
    <property type="evidence" value="ECO:0007669"/>
    <property type="project" value="UniProtKB-UniRule"/>
</dbReference>
<keyword evidence="4 15" id="KW-0133">Cell shape</keyword>
<evidence type="ECO:0000256" key="14">
    <source>
        <dbReference type="ARBA" id="ARBA00081560"/>
    </source>
</evidence>
<dbReference type="Pfam" id="PF01225">
    <property type="entry name" value="Mur_ligase"/>
    <property type="match status" value="1"/>
</dbReference>
<feature type="binding site" evidence="15">
    <location>
        <begin position="404"/>
        <end position="407"/>
    </location>
    <ligand>
        <name>meso-2,6-diaminopimelate</name>
        <dbReference type="ChEBI" id="CHEBI:57791"/>
    </ligand>
</feature>
<dbReference type="GO" id="GO:0008765">
    <property type="term" value="F:UDP-N-acetylmuramoylalanyl-D-glutamate-2,6-diaminopimelate ligase activity"/>
    <property type="evidence" value="ECO:0007669"/>
    <property type="project" value="UniProtKB-UniRule"/>
</dbReference>
<dbReference type="UniPathway" id="UPA00219"/>
<comment type="catalytic activity">
    <reaction evidence="8 15">
        <text>UDP-N-acetyl-alpha-D-muramoyl-L-alanyl-D-glutamate + meso-2,6-diaminopimelate + ATP = UDP-N-acetyl-alpha-D-muramoyl-L-alanyl-gamma-D-glutamyl-meso-2,6-diaminopimelate + ADP + phosphate + H(+)</text>
        <dbReference type="Rhea" id="RHEA:23676"/>
        <dbReference type="ChEBI" id="CHEBI:15378"/>
        <dbReference type="ChEBI" id="CHEBI:30616"/>
        <dbReference type="ChEBI" id="CHEBI:43474"/>
        <dbReference type="ChEBI" id="CHEBI:57791"/>
        <dbReference type="ChEBI" id="CHEBI:83900"/>
        <dbReference type="ChEBI" id="CHEBI:83905"/>
        <dbReference type="ChEBI" id="CHEBI:456216"/>
        <dbReference type="EC" id="6.3.2.13"/>
    </reaction>
</comment>
<dbReference type="GO" id="GO:0005737">
    <property type="term" value="C:cytoplasm"/>
    <property type="evidence" value="ECO:0007669"/>
    <property type="project" value="UniProtKB-SubCell"/>
</dbReference>
<evidence type="ECO:0000259" key="19">
    <source>
        <dbReference type="Pfam" id="PF08245"/>
    </source>
</evidence>
<dbReference type="Pfam" id="PF02875">
    <property type="entry name" value="Mur_ligase_C"/>
    <property type="match status" value="1"/>
</dbReference>
<keyword evidence="15" id="KW-0460">Magnesium</keyword>
<feature type="binding site" evidence="15">
    <location>
        <begin position="152"/>
        <end position="153"/>
    </location>
    <ligand>
        <name>UDP-N-acetyl-alpha-D-muramoyl-L-alanyl-D-glutamate</name>
        <dbReference type="ChEBI" id="CHEBI:83900"/>
    </ligand>
</feature>
<evidence type="ECO:0000256" key="16">
    <source>
        <dbReference type="RuleBase" id="RU004135"/>
    </source>
</evidence>
<dbReference type="OrthoDB" id="9800958at2"/>
<comment type="cofactor">
    <cofactor evidence="15">
        <name>Mg(2+)</name>
        <dbReference type="ChEBI" id="CHEBI:18420"/>
    </cofactor>
</comment>
<evidence type="ECO:0000256" key="6">
    <source>
        <dbReference type="ARBA" id="ARBA00023306"/>
    </source>
</evidence>
<evidence type="ECO:0000256" key="13">
    <source>
        <dbReference type="ARBA" id="ARBA00076158"/>
    </source>
</evidence>
<dbReference type="InterPro" id="IPR036565">
    <property type="entry name" value="Mur-like_cat_sf"/>
</dbReference>
<feature type="binding site" evidence="15">
    <location>
        <position position="30"/>
    </location>
    <ligand>
        <name>UDP-N-acetyl-alpha-D-muramoyl-L-alanyl-D-glutamate</name>
        <dbReference type="ChEBI" id="CHEBI:83900"/>
    </ligand>
</feature>
<dbReference type="HOGENOM" id="CLU_022291_4_1_9"/>
<keyword evidence="15" id="KW-0547">Nucleotide-binding</keyword>
<dbReference type="NCBIfam" id="TIGR01085">
    <property type="entry name" value="murE"/>
    <property type="match status" value="1"/>
</dbReference>
<dbReference type="KEGG" id="cad:Curi_c12970"/>
<feature type="binding site" evidence="15">
    <location>
        <position position="179"/>
    </location>
    <ligand>
        <name>UDP-N-acetyl-alpha-D-muramoyl-L-alanyl-D-glutamate</name>
        <dbReference type="ChEBI" id="CHEBI:83900"/>
    </ligand>
</feature>
<comment type="similarity">
    <text evidence="2 15">Belongs to the MurCDEF family. MurE subfamily.</text>
</comment>
<comment type="function">
    <text evidence="9 15">Catalyzes the addition of meso-diaminopimelic acid to the nucleotide precursor UDP-N-acetylmuramoyl-L-alanyl-D-glutamate (UMAG) in the biosynthesis of bacterial cell-wall peptidoglycan.</text>
</comment>
<feature type="binding site" evidence="15">
    <location>
        <position position="456"/>
    </location>
    <ligand>
        <name>meso-2,6-diaminopimelate</name>
        <dbReference type="ChEBI" id="CHEBI:57791"/>
    </ligand>
</feature>
<dbReference type="InterPro" id="IPR013221">
    <property type="entry name" value="Mur_ligase_cen"/>
</dbReference>
<evidence type="ECO:0000256" key="12">
    <source>
        <dbReference type="ARBA" id="ARBA00075482"/>
    </source>
</evidence>
<evidence type="ECO:0000259" key="17">
    <source>
        <dbReference type="Pfam" id="PF01225"/>
    </source>
</evidence>
<keyword evidence="15" id="KW-0067">ATP-binding</keyword>
<evidence type="ECO:0000256" key="10">
    <source>
        <dbReference type="ARBA" id="ARBA00066633"/>
    </source>
</evidence>
<evidence type="ECO:0000256" key="4">
    <source>
        <dbReference type="ARBA" id="ARBA00022960"/>
    </source>
</evidence>
<protein>
    <recommendedName>
        <fullName evidence="11 15">UDP-N-acetylmuramoyl-L-alanyl-D-glutamate--2,6-diaminopimelate ligase</fullName>
        <ecNumber evidence="10 15">6.3.2.13</ecNumber>
    </recommendedName>
    <alternativeName>
        <fullName evidence="12 15">Meso-A2pm-adding enzyme</fullName>
    </alternativeName>
    <alternativeName>
        <fullName evidence="13 15">Meso-diaminopimelate-adding enzyme</fullName>
    </alternativeName>
    <alternativeName>
        <fullName evidence="14 15">UDP-MurNAc-L-Ala-D-Glu:meso-diaminopimelate ligase</fullName>
    </alternativeName>
    <alternativeName>
        <fullName evidence="15">UDP-MurNAc-tripeptide synthetase</fullName>
    </alternativeName>
    <alternativeName>
        <fullName evidence="15">UDP-N-acetylmuramyl-tripeptide synthetase</fullName>
    </alternativeName>
</protein>
<dbReference type="InterPro" id="IPR000713">
    <property type="entry name" value="Mur_ligase_N"/>
</dbReference>
<dbReference type="Pfam" id="PF08245">
    <property type="entry name" value="Mur_ligase_M"/>
    <property type="match status" value="1"/>
</dbReference>
<dbReference type="GO" id="GO:0051301">
    <property type="term" value="P:cell division"/>
    <property type="evidence" value="ECO:0007669"/>
    <property type="project" value="UniProtKB-KW"/>
</dbReference>
<dbReference type="GO" id="GO:0005524">
    <property type="term" value="F:ATP binding"/>
    <property type="evidence" value="ECO:0007669"/>
    <property type="project" value="UniProtKB-UniRule"/>
</dbReference>